<comment type="caution">
    <text evidence="1">The sequence shown here is derived from an EMBL/GenBank/DDBJ whole genome shotgun (WGS) entry which is preliminary data.</text>
</comment>
<dbReference type="Proteomes" id="UP001595998">
    <property type="component" value="Unassembled WGS sequence"/>
</dbReference>
<sequence>MPQRNIRPAELQEAFHSFLGSRSISLQAASATDVFDAFIEFCRTVPVELGKAPDTEETLHFEAGRGTLYFERLLVVSSSVLDEEPESGDEAGDDLATDLWALDISFRGEQLAYANFPDAPHVNLRSPDYPPLDAFAAAVRANPTMQWMTSLGALAVHTVQGAVG</sequence>
<reference evidence="2" key="1">
    <citation type="journal article" date="2019" name="Int. J. Syst. Evol. Microbiol.">
        <title>The Global Catalogue of Microorganisms (GCM) 10K type strain sequencing project: providing services to taxonomists for standard genome sequencing and annotation.</title>
        <authorList>
            <consortium name="The Broad Institute Genomics Platform"/>
            <consortium name="The Broad Institute Genome Sequencing Center for Infectious Disease"/>
            <person name="Wu L."/>
            <person name="Ma J."/>
        </authorList>
    </citation>
    <scope>NUCLEOTIDE SEQUENCE [LARGE SCALE GENOMIC DNA]</scope>
    <source>
        <strain evidence="2">CCUG 56029</strain>
    </source>
</reference>
<name>A0ABV8XIW2_9DEIO</name>
<protein>
    <submittedName>
        <fullName evidence="1">Uncharacterized protein</fullName>
    </submittedName>
</protein>
<proteinExistence type="predicted"/>
<evidence type="ECO:0000313" key="2">
    <source>
        <dbReference type="Proteomes" id="UP001595998"/>
    </source>
</evidence>
<keyword evidence="2" id="KW-1185">Reference proteome</keyword>
<organism evidence="1 2">
    <name type="scientific">Deinococcus navajonensis</name>
    <dbReference type="NCBI Taxonomy" id="309884"/>
    <lineage>
        <taxon>Bacteria</taxon>
        <taxon>Thermotogati</taxon>
        <taxon>Deinococcota</taxon>
        <taxon>Deinococci</taxon>
        <taxon>Deinococcales</taxon>
        <taxon>Deinococcaceae</taxon>
        <taxon>Deinococcus</taxon>
    </lineage>
</organism>
<dbReference type="RefSeq" id="WP_380035402.1">
    <property type="nucleotide sequence ID" value="NZ_JBHSEH010000004.1"/>
</dbReference>
<evidence type="ECO:0000313" key="1">
    <source>
        <dbReference type="EMBL" id="MFC4424829.1"/>
    </source>
</evidence>
<accession>A0ABV8XIW2</accession>
<gene>
    <name evidence="1" type="ORF">ACFOZ9_01305</name>
</gene>
<dbReference type="EMBL" id="JBHSEH010000004">
    <property type="protein sequence ID" value="MFC4424829.1"/>
    <property type="molecule type" value="Genomic_DNA"/>
</dbReference>